<accession>A0A518ERP3</accession>
<evidence type="ECO:0000256" key="5">
    <source>
        <dbReference type="RuleBase" id="RU000568"/>
    </source>
</evidence>
<dbReference type="PRINTS" id="PR00064">
    <property type="entry name" value="RIBOSOMALL35"/>
</dbReference>
<proteinExistence type="inferred from homology"/>
<protein>
    <recommendedName>
        <fullName evidence="4">Large ribosomal subunit protein bL35</fullName>
    </recommendedName>
</protein>
<keyword evidence="8" id="KW-1185">Reference proteome</keyword>
<dbReference type="InterPro" id="IPR001706">
    <property type="entry name" value="Ribosomal_bL35"/>
</dbReference>
<evidence type="ECO:0000256" key="3">
    <source>
        <dbReference type="ARBA" id="ARBA00023274"/>
    </source>
</evidence>
<dbReference type="Gene3D" id="4.10.410.60">
    <property type="match status" value="1"/>
</dbReference>
<feature type="compositionally biased region" description="Basic and acidic residues" evidence="6">
    <location>
        <begin position="1"/>
        <end position="11"/>
    </location>
</feature>
<dbReference type="PROSITE" id="PS00936">
    <property type="entry name" value="RIBOSOMAL_L35"/>
    <property type="match status" value="1"/>
</dbReference>
<keyword evidence="3 4" id="KW-0687">Ribonucleoprotein</keyword>
<dbReference type="Proteomes" id="UP000320390">
    <property type="component" value="Chromosome"/>
</dbReference>
<dbReference type="InterPro" id="IPR037229">
    <property type="entry name" value="Ribosomal_bL35_sf"/>
</dbReference>
<dbReference type="GO" id="GO:0005840">
    <property type="term" value="C:ribosome"/>
    <property type="evidence" value="ECO:0007669"/>
    <property type="project" value="UniProtKB-KW"/>
</dbReference>
<dbReference type="EMBL" id="CP036434">
    <property type="protein sequence ID" value="QDV06764.1"/>
    <property type="molecule type" value="Genomic_DNA"/>
</dbReference>
<dbReference type="HAMAP" id="MF_00514">
    <property type="entry name" value="Ribosomal_bL35"/>
    <property type="match status" value="1"/>
</dbReference>
<dbReference type="Pfam" id="PF01632">
    <property type="entry name" value="Ribosomal_L35p"/>
    <property type="match status" value="1"/>
</dbReference>
<dbReference type="GO" id="GO:1990904">
    <property type="term" value="C:ribonucleoprotein complex"/>
    <property type="evidence" value="ECO:0007669"/>
    <property type="project" value="UniProtKB-KW"/>
</dbReference>
<reference evidence="7 8" key="1">
    <citation type="submission" date="2019-02" db="EMBL/GenBank/DDBJ databases">
        <title>Deep-cultivation of Planctomycetes and their phenomic and genomic characterization uncovers novel biology.</title>
        <authorList>
            <person name="Wiegand S."/>
            <person name="Jogler M."/>
            <person name="Boedeker C."/>
            <person name="Pinto D."/>
            <person name="Vollmers J."/>
            <person name="Rivas-Marin E."/>
            <person name="Kohn T."/>
            <person name="Peeters S.H."/>
            <person name="Heuer A."/>
            <person name="Rast P."/>
            <person name="Oberbeckmann S."/>
            <person name="Bunk B."/>
            <person name="Jeske O."/>
            <person name="Meyerdierks A."/>
            <person name="Storesund J.E."/>
            <person name="Kallscheuer N."/>
            <person name="Luecker S."/>
            <person name="Lage O.M."/>
            <person name="Pohl T."/>
            <person name="Merkel B.J."/>
            <person name="Hornburger P."/>
            <person name="Mueller R.-W."/>
            <person name="Bruemmer F."/>
            <person name="Labrenz M."/>
            <person name="Spormann A.M."/>
            <person name="Op den Camp H."/>
            <person name="Overmann J."/>
            <person name="Amann R."/>
            <person name="Jetten M.S.M."/>
            <person name="Mascher T."/>
            <person name="Medema M.H."/>
            <person name="Devos D.P."/>
            <person name="Kaster A.-K."/>
            <person name="Ovreas L."/>
            <person name="Rohde M."/>
            <person name="Galperin M.Y."/>
            <person name="Jogler C."/>
        </authorList>
    </citation>
    <scope>NUCLEOTIDE SEQUENCE [LARGE SCALE GENOMIC DNA]</scope>
    <source>
        <strain evidence="7 8">Poly30</strain>
    </source>
</reference>
<evidence type="ECO:0000256" key="2">
    <source>
        <dbReference type="ARBA" id="ARBA00022980"/>
    </source>
</evidence>
<comment type="similarity">
    <text evidence="1 4 5">Belongs to the bacterial ribosomal protein bL35 family.</text>
</comment>
<sequence length="75" mass="8675">MYHVRSKDRTVPKMKSKGAVKKRFRMTKSGKLKCSRPKRGHQHAPKDAKHKRNKRKAIIVTGTWAYLLKRMMGGG</sequence>
<evidence type="ECO:0000256" key="6">
    <source>
        <dbReference type="SAM" id="MobiDB-lite"/>
    </source>
</evidence>
<dbReference type="AlphaFoldDB" id="A0A518ERP3"/>
<dbReference type="GO" id="GO:0006412">
    <property type="term" value="P:translation"/>
    <property type="evidence" value="ECO:0007669"/>
    <property type="project" value="UniProtKB-UniRule"/>
</dbReference>
<dbReference type="SUPFAM" id="SSF143034">
    <property type="entry name" value="L35p-like"/>
    <property type="match status" value="1"/>
</dbReference>
<dbReference type="InterPro" id="IPR018265">
    <property type="entry name" value="Ribosomal_bL35_CS"/>
</dbReference>
<evidence type="ECO:0000256" key="1">
    <source>
        <dbReference type="ARBA" id="ARBA00006598"/>
    </source>
</evidence>
<gene>
    <name evidence="4" type="primary">rpmI</name>
    <name evidence="7" type="ORF">Poly30_22790</name>
</gene>
<evidence type="ECO:0000256" key="4">
    <source>
        <dbReference type="HAMAP-Rule" id="MF_00514"/>
    </source>
</evidence>
<feature type="region of interest" description="Disordered" evidence="6">
    <location>
        <begin position="29"/>
        <end position="54"/>
    </location>
</feature>
<name>A0A518ERP3_9BACT</name>
<organism evidence="7 8">
    <name type="scientific">Saltatorellus ferox</name>
    <dbReference type="NCBI Taxonomy" id="2528018"/>
    <lineage>
        <taxon>Bacteria</taxon>
        <taxon>Pseudomonadati</taxon>
        <taxon>Planctomycetota</taxon>
        <taxon>Planctomycetia</taxon>
        <taxon>Planctomycetia incertae sedis</taxon>
        <taxon>Saltatorellus</taxon>
    </lineage>
</organism>
<evidence type="ECO:0000313" key="7">
    <source>
        <dbReference type="EMBL" id="QDV06764.1"/>
    </source>
</evidence>
<keyword evidence="2 4" id="KW-0689">Ribosomal protein</keyword>
<evidence type="ECO:0000313" key="8">
    <source>
        <dbReference type="Proteomes" id="UP000320390"/>
    </source>
</evidence>
<feature type="region of interest" description="Disordered" evidence="6">
    <location>
        <begin position="1"/>
        <end position="20"/>
    </location>
</feature>
<dbReference type="GO" id="GO:0003735">
    <property type="term" value="F:structural constituent of ribosome"/>
    <property type="evidence" value="ECO:0007669"/>
    <property type="project" value="InterPro"/>
</dbReference>
<dbReference type="InterPro" id="IPR021137">
    <property type="entry name" value="Ribosomal_bL35-like"/>
</dbReference>